<feature type="transmembrane region" description="Helical" evidence="1">
    <location>
        <begin position="367"/>
        <end position="386"/>
    </location>
</feature>
<dbReference type="AlphaFoldDB" id="A0A3D8SNL8"/>
<dbReference type="PANTHER" id="PTHR33840">
    <property type="match status" value="1"/>
</dbReference>
<keyword evidence="1" id="KW-0472">Membrane</keyword>
<name>A0A3D8SNL8_9HELO</name>
<gene>
    <name evidence="3" type="ORF">BP5796_03594</name>
</gene>
<dbReference type="InterPro" id="IPR018712">
    <property type="entry name" value="Tle1-like_cat"/>
</dbReference>
<accession>A0A3D8SNL8</accession>
<dbReference type="PANTHER" id="PTHR33840:SF1">
    <property type="entry name" value="TLE1 PHOSPHOLIPASE DOMAIN-CONTAINING PROTEIN"/>
    <property type="match status" value="1"/>
</dbReference>
<protein>
    <recommendedName>
        <fullName evidence="2">T6SS Phospholipase effector Tle1-like catalytic domain-containing protein</fullName>
    </recommendedName>
</protein>
<dbReference type="Pfam" id="PF09994">
    <property type="entry name" value="T6SS_Tle1-like_cat"/>
    <property type="match status" value="1"/>
</dbReference>
<keyword evidence="4" id="KW-1185">Reference proteome</keyword>
<evidence type="ECO:0000313" key="4">
    <source>
        <dbReference type="Proteomes" id="UP000256328"/>
    </source>
</evidence>
<reference evidence="3 4" key="1">
    <citation type="journal article" date="2018" name="IMA Fungus">
        <title>IMA Genome-F 9: Draft genome sequence of Annulohypoxylon stygium, Aspergillus mulundensis, Berkeleyomyces basicola (syn. Thielaviopsis basicola), Ceratocystis smalleyi, two Cercospora beticola strains, Coleophoma cylindrospora, Fusarium fracticaudum, Phialophora cf. hyalina, and Morchella septimelata.</title>
        <authorList>
            <person name="Wingfield B.D."/>
            <person name="Bills G.F."/>
            <person name="Dong Y."/>
            <person name="Huang W."/>
            <person name="Nel W.J."/>
            <person name="Swalarsk-Parry B.S."/>
            <person name="Vaghefi N."/>
            <person name="Wilken P.M."/>
            <person name="An Z."/>
            <person name="de Beer Z.W."/>
            <person name="De Vos L."/>
            <person name="Chen L."/>
            <person name="Duong T.A."/>
            <person name="Gao Y."/>
            <person name="Hammerbacher A."/>
            <person name="Kikkert J.R."/>
            <person name="Li Y."/>
            <person name="Li H."/>
            <person name="Li K."/>
            <person name="Li Q."/>
            <person name="Liu X."/>
            <person name="Ma X."/>
            <person name="Naidoo K."/>
            <person name="Pethybridge S.J."/>
            <person name="Sun J."/>
            <person name="Steenkamp E.T."/>
            <person name="van der Nest M.A."/>
            <person name="van Wyk S."/>
            <person name="Wingfield M.J."/>
            <person name="Xiong C."/>
            <person name="Yue Q."/>
            <person name="Zhang X."/>
        </authorList>
    </citation>
    <scope>NUCLEOTIDE SEQUENCE [LARGE SCALE GENOMIC DNA]</scope>
    <source>
        <strain evidence="3 4">BP5796</strain>
    </source>
</reference>
<feature type="domain" description="T6SS Phospholipase effector Tle1-like catalytic" evidence="2">
    <location>
        <begin position="18"/>
        <end position="315"/>
    </location>
</feature>
<evidence type="ECO:0000259" key="2">
    <source>
        <dbReference type="Pfam" id="PF09994"/>
    </source>
</evidence>
<proteinExistence type="predicted"/>
<keyword evidence="1" id="KW-1133">Transmembrane helix</keyword>
<organism evidence="3 4">
    <name type="scientific">Coleophoma crateriformis</name>
    <dbReference type="NCBI Taxonomy" id="565419"/>
    <lineage>
        <taxon>Eukaryota</taxon>
        <taxon>Fungi</taxon>
        <taxon>Dikarya</taxon>
        <taxon>Ascomycota</taxon>
        <taxon>Pezizomycotina</taxon>
        <taxon>Leotiomycetes</taxon>
        <taxon>Helotiales</taxon>
        <taxon>Dermateaceae</taxon>
        <taxon>Coleophoma</taxon>
    </lineage>
</organism>
<keyword evidence="1" id="KW-0812">Transmembrane</keyword>
<comment type="caution">
    <text evidence="3">The sequence shown here is derived from an EMBL/GenBank/DDBJ whole genome shotgun (WGS) entry which is preliminary data.</text>
</comment>
<dbReference type="Proteomes" id="UP000256328">
    <property type="component" value="Unassembled WGS sequence"/>
</dbReference>
<dbReference type="OrthoDB" id="3511947at2759"/>
<evidence type="ECO:0000256" key="1">
    <source>
        <dbReference type="SAM" id="Phobius"/>
    </source>
</evidence>
<evidence type="ECO:0000313" key="3">
    <source>
        <dbReference type="EMBL" id="RDW87900.1"/>
    </source>
</evidence>
<sequence length="516" mass="57670">MPALSEPTSNQENARNPKRLVILCDGSWQSADKASSPIPSWPTNIVRLTRAIKPTTWVYRKNDAGKMARIQVDQVTYYQSGVGTGIGDVLSGGTFGIGLSEKIRSAYGFLANNYVEGDTIAIFGFSRGAFTARAIGGLITGMGLLSKRGMDNFQSVYRDFYNADCDETRMASDKAYRDKYGLFKLNEGTIEVIGVFDTVGFHNPINEFLPDWLRNRSLLRLLLGEQYELKNTELPKGLKYAFHALSLDEARIPFRPTLWFQRKDQVKSRSPDPNDDWDGTTLLEQVWFSGTHSHVGGGLQHPQLSAIAFGWMASQLTKYNLLDLDSDYLLVDPAQGDSREKWATKDKLGAVWYGNGAPGGFLRKIQLFLYNLGYFLLGLAAINLFTKQFQDILGVRKPGRYEAKPSKGSKKSDYVTNEYLHSSIDDRHLDTKVKSSSWPCISLRDFTRGSGKTWISPGGFTSDPVKLKQTKVGDVERRCKNNLRDLALGCLIEAPLSSKIKSSGFVEGVENNEMYY</sequence>
<dbReference type="EMBL" id="PDLN01000004">
    <property type="protein sequence ID" value="RDW87900.1"/>
    <property type="molecule type" value="Genomic_DNA"/>
</dbReference>